<reference evidence="2" key="1">
    <citation type="journal article" date="2008" name="BMC Genomics">
        <title>A conifer genomics resource of 200,000 spruce (Picea spp.) ESTs and 6,464 high-quality, sequence-finished full-length cDNAs for Sitka spruce (Picea sitchensis).</title>
        <authorList>
            <person name="Ralph S.G."/>
            <person name="Chun H.J."/>
            <person name="Kolosova N."/>
            <person name="Cooper D."/>
            <person name="Oddy C."/>
            <person name="Ritland C.E."/>
            <person name="Kirkpatrick R."/>
            <person name="Moore R."/>
            <person name="Barber S."/>
            <person name="Holt R.A."/>
            <person name="Jones S.J."/>
            <person name="Marra M.A."/>
            <person name="Douglas C.J."/>
            <person name="Ritland K."/>
            <person name="Bohlmann J."/>
        </authorList>
    </citation>
    <scope>NUCLEOTIDE SEQUENCE</scope>
    <source>
        <tissue evidence="2">Bark</tissue>
    </source>
</reference>
<evidence type="ECO:0000256" key="1">
    <source>
        <dbReference type="SAM" id="MobiDB-lite"/>
    </source>
</evidence>
<dbReference type="AlphaFoldDB" id="A9NPV0"/>
<dbReference type="PANTHER" id="PTHR36393">
    <property type="entry name" value="SULFATE ADENYLYLTRANSFERASE SUBUNIT"/>
    <property type="match status" value="1"/>
</dbReference>
<feature type="region of interest" description="Disordered" evidence="1">
    <location>
        <begin position="219"/>
        <end position="255"/>
    </location>
</feature>
<dbReference type="EMBL" id="EF083312">
    <property type="protein sequence ID" value="ABK22661.1"/>
    <property type="molecule type" value="mRNA"/>
</dbReference>
<evidence type="ECO:0000313" key="2">
    <source>
        <dbReference type="EMBL" id="ABK22661.1"/>
    </source>
</evidence>
<accession>A9NPV0</accession>
<proteinExistence type="evidence at transcript level"/>
<name>A9NPV0_PICSI</name>
<organism evidence="2">
    <name type="scientific">Picea sitchensis</name>
    <name type="common">Sitka spruce</name>
    <name type="synonym">Pinus sitchensis</name>
    <dbReference type="NCBI Taxonomy" id="3332"/>
    <lineage>
        <taxon>Eukaryota</taxon>
        <taxon>Viridiplantae</taxon>
        <taxon>Streptophyta</taxon>
        <taxon>Embryophyta</taxon>
        <taxon>Tracheophyta</taxon>
        <taxon>Spermatophyta</taxon>
        <taxon>Pinopsida</taxon>
        <taxon>Pinidae</taxon>
        <taxon>Conifers I</taxon>
        <taxon>Pinales</taxon>
        <taxon>Pinaceae</taxon>
        <taxon>Picea</taxon>
    </lineage>
</organism>
<dbReference type="PANTHER" id="PTHR36393:SF1">
    <property type="entry name" value="SULFATE ADENYLYLTRANSFERASE SUBUNIT"/>
    <property type="match status" value="1"/>
</dbReference>
<protein>
    <submittedName>
        <fullName evidence="2">Uncharacterized protein</fullName>
    </submittedName>
</protein>
<sequence>MESALLAHSGLSGLPYHLGSTHALFPSNPPRQKPTIPLTSSLGSHLFGPISSRIHLIHHLGSSNSVINTVPNNCSKVVEVGLTDLQLQWKQGNYICHCKPRLVCLFGSKGGASDKDAARRALENALSGKKDAFVRWDGEIKKREAAGGGGGNGGRRWFGGFGNEDSWKEIQQASFAVAGLILLYLLLAKGQSMMSVAVNSVLFCLRGFRNGLRSISSARSRIGPESSSSLKDSSKAQDDTPVSAKANVIRKWGPE</sequence>